<evidence type="ECO:0000256" key="1">
    <source>
        <dbReference type="ARBA" id="ARBA00022741"/>
    </source>
</evidence>
<evidence type="ECO:0000256" key="2">
    <source>
        <dbReference type="ARBA" id="ARBA00022840"/>
    </source>
</evidence>
<dbReference type="GO" id="GO:0003918">
    <property type="term" value="F:DNA topoisomerase type II (double strand cut, ATP-hydrolyzing) activity"/>
    <property type="evidence" value="ECO:0007669"/>
    <property type="project" value="UniProtKB-EC"/>
</dbReference>
<dbReference type="Pfam" id="PF02518">
    <property type="entry name" value="HATPase_c"/>
    <property type="match status" value="1"/>
</dbReference>
<organism evidence="9 10">
    <name type="scientific">Pendulispora rubella</name>
    <dbReference type="NCBI Taxonomy" id="2741070"/>
    <lineage>
        <taxon>Bacteria</taxon>
        <taxon>Pseudomonadati</taxon>
        <taxon>Myxococcota</taxon>
        <taxon>Myxococcia</taxon>
        <taxon>Myxococcales</taxon>
        <taxon>Sorangiineae</taxon>
        <taxon>Pendulisporaceae</taxon>
        <taxon>Pendulispora</taxon>
    </lineage>
</organism>
<dbReference type="SUPFAM" id="SSF54211">
    <property type="entry name" value="Ribosomal protein S5 domain 2-like"/>
    <property type="match status" value="1"/>
</dbReference>
<dbReference type="InterPro" id="IPR036890">
    <property type="entry name" value="HATPase_C_sf"/>
</dbReference>
<keyword evidence="1 6" id="KW-0547">Nucleotide-binding</keyword>
<dbReference type="SUPFAM" id="SSF55874">
    <property type="entry name" value="ATPase domain of HSP90 chaperone/DNA topoisomerase II/histidine kinase"/>
    <property type="match status" value="1"/>
</dbReference>
<keyword evidence="3 6" id="KW-0799">Topoisomerase</keyword>
<comment type="similarity">
    <text evidence="6">Belongs to the TOP6B family.</text>
</comment>
<dbReference type="InterPro" id="IPR010979">
    <property type="entry name" value="Ribosomal_uS13-like_H2TH"/>
</dbReference>
<comment type="subunit">
    <text evidence="6">Homodimer. Heterotetramer of two Top6A and two Top6B chains.</text>
</comment>
<dbReference type="Gene3D" id="3.30.565.10">
    <property type="entry name" value="Histidine kinase-like ATPase, C-terminal domain"/>
    <property type="match status" value="1"/>
</dbReference>
<evidence type="ECO:0000256" key="5">
    <source>
        <dbReference type="ARBA" id="ARBA00023235"/>
    </source>
</evidence>
<keyword evidence="2 6" id="KW-0067">ATP-binding</keyword>
<name>A0ABZ2LME5_9BACT</name>
<evidence type="ECO:0000256" key="6">
    <source>
        <dbReference type="HAMAP-Rule" id="MF_00322"/>
    </source>
</evidence>
<dbReference type="Gene3D" id="3.30.230.10">
    <property type="match status" value="1"/>
</dbReference>
<evidence type="ECO:0000259" key="8">
    <source>
        <dbReference type="SMART" id="SM00387"/>
    </source>
</evidence>
<feature type="binding site" evidence="6">
    <location>
        <position position="80"/>
    </location>
    <ligand>
        <name>ATP</name>
        <dbReference type="ChEBI" id="CHEBI:30616"/>
    </ligand>
</feature>
<evidence type="ECO:0000256" key="7">
    <source>
        <dbReference type="SAM" id="MobiDB-lite"/>
    </source>
</evidence>
<dbReference type="Pfam" id="PF09239">
    <property type="entry name" value="Topo-VIb_trans"/>
    <property type="match status" value="1"/>
</dbReference>
<feature type="compositionally biased region" description="Low complexity" evidence="7">
    <location>
        <begin position="595"/>
        <end position="626"/>
    </location>
</feature>
<gene>
    <name evidence="6" type="primary">top6B</name>
    <name evidence="9" type="ORF">LVJ94_22745</name>
</gene>
<dbReference type="Gene3D" id="1.10.8.50">
    <property type="match status" value="1"/>
</dbReference>
<feature type="compositionally biased region" description="Pro residues" evidence="7">
    <location>
        <begin position="570"/>
        <end position="586"/>
    </location>
</feature>
<evidence type="ECO:0000313" key="10">
    <source>
        <dbReference type="Proteomes" id="UP001374803"/>
    </source>
</evidence>
<keyword evidence="5 6" id="KW-0413">Isomerase</keyword>
<dbReference type="EC" id="5.6.2.2" evidence="6"/>
<sequence>MPKRAAKVSERIESEETPAVEESEASAAPTRPARRATAETMASRQREISVSEFFTKNRHLLGFDNPAKALLTTVKEAVDNSLDACEEAGILPELIVEVKEVGNPTNASGASRFRVSIEDNGPGIVKPQIAKIFAKLLYGSKFHRLKQSRGQQGIGISAAGLYGQLTTGRPVVIISKIGKGRPAHRIELRIDTKRNHPDVLKDEIVEWDKEHGTRVEIELVAAYRGGRTGVEAYLEQTVVANPHLGLTFHPPKGEVLVFPRVANELPREAEEIKPHPHGVELGMLLRMLHDSPGKSVKQVLIDDFSRISPALAEQVCELAKVKPKTSAASIVGDDVDRLHKALGEVKVKAPSASCVVPIGEDLLIEGLKRRFKADFYVSTTRPPSVYRGNPFVVEVGLAYGGELPNDDPADVMRFANRVPLQYQPKACAISEAIYDTNWRSYELQQPRGALPLGPLAVVVHLASVWVPFTSEAKEAVAHYDELLREMKLAVQECGRKLGAHLRARERAVSEQKRLHLFQRYIPEVAEAIGAILSKPKDAVQQSFYSALPNFVRMAQEQPEKPDGEGSPGGSEPPPAANASEPPPPPKAAAKKAPAKKPAAPAKAAAPAAKAAAPAAKAAPAKAAAAKEPAKKAPPAAPKKGGPLPKKRTKPELRTQV</sequence>
<dbReference type="HAMAP" id="MF_00322">
    <property type="entry name" value="Top6B"/>
    <property type="match status" value="1"/>
</dbReference>
<dbReference type="SUPFAM" id="SSF46946">
    <property type="entry name" value="S13-like H2TH domain"/>
    <property type="match status" value="1"/>
</dbReference>
<dbReference type="Proteomes" id="UP001374803">
    <property type="component" value="Chromosome"/>
</dbReference>
<dbReference type="NCBIfam" id="TIGR01052">
    <property type="entry name" value="top6b"/>
    <property type="match status" value="1"/>
</dbReference>
<proteinExistence type="inferred from homology"/>
<comment type="function">
    <text evidence="6">Relaxes both positive and negative superturns and exhibits a strong decatenase activity.</text>
</comment>
<dbReference type="CDD" id="cd00823">
    <property type="entry name" value="TopoIIB_Trans"/>
    <property type="match status" value="1"/>
</dbReference>
<protein>
    <recommendedName>
        <fullName evidence="6">Type 2 DNA topoisomerase 6 subunit B</fullName>
        <ecNumber evidence="6">5.6.2.2</ecNumber>
    </recommendedName>
    <alternativeName>
        <fullName evidence="6">Type II DNA topoisomerase VI subunit B</fullName>
        <shortName evidence="6">TopoVI-B</shortName>
    </alternativeName>
</protein>
<feature type="compositionally biased region" description="Acidic residues" evidence="7">
    <location>
        <begin position="15"/>
        <end position="24"/>
    </location>
</feature>
<feature type="domain" description="Histidine kinase/HSP90-like ATPase" evidence="8">
    <location>
        <begin position="65"/>
        <end position="223"/>
    </location>
</feature>
<feature type="region of interest" description="Disordered" evidence="7">
    <location>
        <begin position="556"/>
        <end position="656"/>
    </location>
</feature>
<dbReference type="PANTHER" id="PTHR48444">
    <property type="entry name" value="DNA TOPOISOMERASE 6 SUBUNIT B"/>
    <property type="match status" value="1"/>
</dbReference>
<evidence type="ECO:0000256" key="4">
    <source>
        <dbReference type="ARBA" id="ARBA00023125"/>
    </source>
</evidence>
<dbReference type="InterPro" id="IPR003594">
    <property type="entry name" value="HATPase_dom"/>
</dbReference>
<dbReference type="InterPro" id="IPR014721">
    <property type="entry name" value="Ribsml_uS5_D2-typ_fold_subgr"/>
</dbReference>
<evidence type="ECO:0000313" key="9">
    <source>
        <dbReference type="EMBL" id="WXB10032.1"/>
    </source>
</evidence>
<dbReference type="InterPro" id="IPR015320">
    <property type="entry name" value="TopoVI_B_transducer"/>
</dbReference>
<dbReference type="InterPro" id="IPR005734">
    <property type="entry name" value="TopoVI_B"/>
</dbReference>
<feature type="binding site" evidence="6">
    <location>
        <position position="119"/>
    </location>
    <ligand>
        <name>ATP</name>
        <dbReference type="ChEBI" id="CHEBI:30616"/>
    </ligand>
</feature>
<feature type="region of interest" description="Disordered" evidence="7">
    <location>
        <begin position="1"/>
        <end position="43"/>
    </location>
</feature>
<dbReference type="PANTHER" id="PTHR48444:SF1">
    <property type="entry name" value="DNA TOPOISOMERASE 6 SUBUNIT B"/>
    <property type="match status" value="1"/>
</dbReference>
<feature type="binding site" evidence="6">
    <location>
        <position position="473"/>
    </location>
    <ligand>
        <name>ATP</name>
        <dbReference type="ChEBI" id="CHEBI:30616"/>
    </ligand>
</feature>
<keyword evidence="10" id="KW-1185">Reference proteome</keyword>
<dbReference type="SMART" id="SM00387">
    <property type="entry name" value="HATPase_c"/>
    <property type="match status" value="1"/>
</dbReference>
<reference evidence="9" key="1">
    <citation type="submission" date="2021-12" db="EMBL/GenBank/DDBJ databases">
        <title>Discovery of the Pendulisporaceae a myxobacterial family with distinct sporulation behavior and unique specialized metabolism.</title>
        <authorList>
            <person name="Garcia R."/>
            <person name="Popoff A."/>
            <person name="Bader C.D."/>
            <person name="Loehr J."/>
            <person name="Walesch S."/>
            <person name="Walt C."/>
            <person name="Boldt J."/>
            <person name="Bunk B."/>
            <person name="Haeckl F.J.F.P.J."/>
            <person name="Gunesch A.P."/>
            <person name="Birkelbach J."/>
            <person name="Nuebel U."/>
            <person name="Pietschmann T."/>
            <person name="Bach T."/>
            <person name="Mueller R."/>
        </authorList>
    </citation>
    <scope>NUCLEOTIDE SEQUENCE</scope>
    <source>
        <strain evidence="9">MSr11367</strain>
    </source>
</reference>
<feature type="binding site" evidence="6">
    <location>
        <begin position="140"/>
        <end position="141"/>
    </location>
    <ligand>
        <name>ATP</name>
        <dbReference type="ChEBI" id="CHEBI:30616"/>
    </ligand>
</feature>
<keyword evidence="4 6" id="KW-0238">DNA-binding</keyword>
<dbReference type="EMBL" id="CP089983">
    <property type="protein sequence ID" value="WXB10032.1"/>
    <property type="molecule type" value="Genomic_DNA"/>
</dbReference>
<dbReference type="RefSeq" id="WP_394839710.1">
    <property type="nucleotide sequence ID" value="NZ_CP089929.1"/>
</dbReference>
<dbReference type="InterPro" id="IPR020568">
    <property type="entry name" value="Ribosomal_Su5_D2-typ_SF"/>
</dbReference>
<dbReference type="NCBIfam" id="NF003218">
    <property type="entry name" value="PRK04184.1"/>
    <property type="match status" value="1"/>
</dbReference>
<accession>A0ABZ2LME5</accession>
<comment type="catalytic activity">
    <reaction evidence="6">
        <text>ATP-dependent breakage, passage and rejoining of double-stranded DNA.</text>
        <dbReference type="EC" id="5.6.2.2"/>
    </reaction>
</comment>
<feature type="binding site" evidence="6">
    <location>
        <begin position="150"/>
        <end position="157"/>
    </location>
    <ligand>
        <name>ATP</name>
        <dbReference type="ChEBI" id="CHEBI:30616"/>
    </ligand>
</feature>
<evidence type="ECO:0000256" key="3">
    <source>
        <dbReference type="ARBA" id="ARBA00023029"/>
    </source>
</evidence>